<dbReference type="InterPro" id="IPR000160">
    <property type="entry name" value="GGDEF_dom"/>
</dbReference>
<dbReference type="InterPro" id="IPR035919">
    <property type="entry name" value="EAL_sf"/>
</dbReference>
<dbReference type="NCBIfam" id="TIGR00254">
    <property type="entry name" value="GGDEF"/>
    <property type="match status" value="1"/>
</dbReference>
<dbReference type="InterPro" id="IPR029787">
    <property type="entry name" value="Nucleotide_cyclase"/>
</dbReference>
<evidence type="ECO:0000313" key="10">
    <source>
        <dbReference type="EMBL" id="AYV21286.1"/>
    </source>
</evidence>
<dbReference type="PROSITE" id="PS50887">
    <property type="entry name" value="GGDEF"/>
    <property type="match status" value="1"/>
</dbReference>
<dbReference type="PANTHER" id="PTHR33121:SF70">
    <property type="entry name" value="SIGNALING PROTEIN YKOW"/>
    <property type="match status" value="1"/>
</dbReference>
<dbReference type="Pfam" id="PF00563">
    <property type="entry name" value="EAL"/>
    <property type="match status" value="1"/>
</dbReference>
<evidence type="ECO:0000256" key="1">
    <source>
        <dbReference type="ARBA" id="ARBA00004651"/>
    </source>
</evidence>
<dbReference type="SMART" id="SM00267">
    <property type="entry name" value="GGDEF"/>
    <property type="match status" value="1"/>
</dbReference>
<dbReference type="PANTHER" id="PTHR33121">
    <property type="entry name" value="CYCLIC DI-GMP PHOSPHODIESTERASE PDEF"/>
    <property type="match status" value="1"/>
</dbReference>
<dbReference type="InterPro" id="IPR003660">
    <property type="entry name" value="HAMP_dom"/>
</dbReference>
<keyword evidence="5 6" id="KW-0472">Membrane</keyword>
<dbReference type="Gene3D" id="3.20.20.450">
    <property type="entry name" value="EAL domain"/>
    <property type="match status" value="1"/>
</dbReference>
<keyword evidence="2" id="KW-1003">Cell membrane</keyword>
<dbReference type="SUPFAM" id="SSF55073">
    <property type="entry name" value="Nucleotide cyclase"/>
    <property type="match status" value="1"/>
</dbReference>
<evidence type="ECO:0000256" key="2">
    <source>
        <dbReference type="ARBA" id="ARBA00022475"/>
    </source>
</evidence>
<dbReference type="Pfam" id="PF02743">
    <property type="entry name" value="dCache_1"/>
    <property type="match status" value="1"/>
</dbReference>
<evidence type="ECO:0000259" key="8">
    <source>
        <dbReference type="PROSITE" id="PS50885"/>
    </source>
</evidence>
<evidence type="ECO:0000259" key="9">
    <source>
        <dbReference type="PROSITE" id="PS50887"/>
    </source>
</evidence>
<dbReference type="Pfam" id="PF00672">
    <property type="entry name" value="HAMP"/>
    <property type="match status" value="1"/>
</dbReference>
<feature type="transmembrane region" description="Helical" evidence="6">
    <location>
        <begin position="12"/>
        <end position="31"/>
    </location>
</feature>
<comment type="subcellular location">
    <subcellularLocation>
        <location evidence="1">Cell membrane</location>
        <topology evidence="1">Multi-pass membrane protein</topology>
    </subcellularLocation>
</comment>
<feature type="domain" description="HAMP" evidence="8">
    <location>
        <begin position="366"/>
        <end position="419"/>
    </location>
</feature>
<dbReference type="RefSeq" id="WP_124940419.1">
    <property type="nucleotide sequence ID" value="NZ_CP033577.1"/>
</dbReference>
<dbReference type="Pfam" id="PF00990">
    <property type="entry name" value="GGDEF"/>
    <property type="match status" value="1"/>
</dbReference>
<evidence type="ECO:0000256" key="5">
    <source>
        <dbReference type="ARBA" id="ARBA00023136"/>
    </source>
</evidence>
<dbReference type="GO" id="GO:0005886">
    <property type="term" value="C:plasma membrane"/>
    <property type="evidence" value="ECO:0007669"/>
    <property type="project" value="UniProtKB-SubCell"/>
</dbReference>
<dbReference type="GO" id="GO:0071111">
    <property type="term" value="F:cyclic-guanylate-specific phosphodiesterase activity"/>
    <property type="evidence" value="ECO:0007669"/>
    <property type="project" value="InterPro"/>
</dbReference>
<evidence type="ECO:0000313" key="11">
    <source>
        <dbReference type="Proteomes" id="UP000279760"/>
    </source>
</evidence>
<name>A0A3G4V922_9VIBR</name>
<dbReference type="EMBL" id="CP033577">
    <property type="protein sequence ID" value="AYV21286.1"/>
    <property type="molecule type" value="Genomic_DNA"/>
</dbReference>
<dbReference type="SUPFAM" id="SSF141868">
    <property type="entry name" value="EAL domain-like"/>
    <property type="match status" value="1"/>
</dbReference>
<dbReference type="SMART" id="SM00052">
    <property type="entry name" value="EAL"/>
    <property type="match status" value="1"/>
</dbReference>
<dbReference type="Gene3D" id="6.10.340.10">
    <property type="match status" value="1"/>
</dbReference>
<dbReference type="CDD" id="cd01949">
    <property type="entry name" value="GGDEF"/>
    <property type="match status" value="1"/>
</dbReference>
<organism evidence="10 11">
    <name type="scientific">Vibrio mediterranei</name>
    <dbReference type="NCBI Taxonomy" id="689"/>
    <lineage>
        <taxon>Bacteria</taxon>
        <taxon>Pseudomonadati</taxon>
        <taxon>Pseudomonadota</taxon>
        <taxon>Gammaproteobacteria</taxon>
        <taxon>Vibrionales</taxon>
        <taxon>Vibrionaceae</taxon>
        <taxon>Vibrio</taxon>
    </lineage>
</organism>
<dbReference type="Gene3D" id="3.30.70.270">
    <property type="match status" value="1"/>
</dbReference>
<protein>
    <submittedName>
        <fullName evidence="10">EAL domain-containing protein</fullName>
    </submittedName>
</protein>
<dbReference type="PROSITE" id="PS50883">
    <property type="entry name" value="EAL"/>
    <property type="match status" value="1"/>
</dbReference>
<keyword evidence="3 6" id="KW-0812">Transmembrane</keyword>
<dbReference type="InterPro" id="IPR050706">
    <property type="entry name" value="Cyclic-di-GMP_PDE-like"/>
</dbReference>
<dbReference type="PROSITE" id="PS50885">
    <property type="entry name" value="HAMP"/>
    <property type="match status" value="1"/>
</dbReference>
<reference evidence="10 11" key="1">
    <citation type="submission" date="2018-11" db="EMBL/GenBank/DDBJ databases">
        <title>Complete Genome Sequence of Vbrio mediterranei 117-T6: a Potential Pathogen Bacteria Isolated from the Conchocelis of Pyropia.</title>
        <authorList>
            <person name="Liu Q."/>
        </authorList>
    </citation>
    <scope>NUCLEOTIDE SEQUENCE [LARGE SCALE GENOMIC DNA]</scope>
    <source>
        <strain evidence="10 11">117-T6</strain>
    </source>
</reference>
<gene>
    <name evidence="10" type="ORF">ECB94_08290</name>
</gene>
<dbReference type="Gene3D" id="3.30.450.20">
    <property type="entry name" value="PAS domain"/>
    <property type="match status" value="2"/>
</dbReference>
<evidence type="ECO:0000256" key="4">
    <source>
        <dbReference type="ARBA" id="ARBA00022989"/>
    </source>
</evidence>
<evidence type="ECO:0000256" key="6">
    <source>
        <dbReference type="SAM" id="Phobius"/>
    </source>
</evidence>
<feature type="domain" description="GGDEF" evidence="9">
    <location>
        <begin position="449"/>
        <end position="582"/>
    </location>
</feature>
<dbReference type="InterPro" id="IPR043128">
    <property type="entry name" value="Rev_trsase/Diguanyl_cyclase"/>
</dbReference>
<dbReference type="Proteomes" id="UP000279760">
    <property type="component" value="Chromosome 1"/>
</dbReference>
<evidence type="ECO:0000256" key="3">
    <source>
        <dbReference type="ARBA" id="ARBA00022692"/>
    </source>
</evidence>
<feature type="domain" description="EAL" evidence="7">
    <location>
        <begin position="589"/>
        <end position="845"/>
    </location>
</feature>
<dbReference type="InterPro" id="IPR001633">
    <property type="entry name" value="EAL_dom"/>
</dbReference>
<feature type="transmembrane region" description="Helical" evidence="6">
    <location>
        <begin position="347"/>
        <end position="370"/>
    </location>
</feature>
<dbReference type="AlphaFoldDB" id="A0A3G4V922"/>
<accession>A0A3G4V922</accession>
<dbReference type="CDD" id="cd12913">
    <property type="entry name" value="PDC1_MCP_like"/>
    <property type="match status" value="1"/>
</dbReference>
<keyword evidence="4 6" id="KW-1133">Transmembrane helix</keyword>
<evidence type="ECO:0000259" key="7">
    <source>
        <dbReference type="PROSITE" id="PS50883"/>
    </source>
</evidence>
<proteinExistence type="predicted"/>
<sequence length="853" mass="94810">MPGLLKISFKKALITPFILVFLCSIGTILWLQKEHYDDLALEISEKQLTSLSYNVIQSLDIYLERPMAVADALAHAIEYHQLYSANDALAIEDYLLSSFKSLHTEFSQIDLLGFGGELGEFLAIRNAKSIHTPNGYSLMVKDANTGEQLNIYQGENRQSQVIDTIKPYDPRLRPWYQPIKENPVAMWSKLYANADAEQEVTISALAPVFSSDGDIRTFVGVAAVDVQIDTFSLFLNELKHAHNAQVFIIDNQRQLIAQADDESILDANGQRLSMADRLHPALTFLDQTLDNTELTEPHLFAFPYRGDTHYVMVSHYQTNTNLSWYVVVSISNHALLGDIPMISNQTLIAGLILGVLGLLVGIVIINRLILPMSETAEAAKQISNGSWDYPLPKNNRIKEISLLVESFSAMRSHLQASFHTLREQLTRDSLTKLYSRQGFIETCNAMKSNSGCMMLLGINQFRDINDSLGHHQGDILLSVIAERLKAWVLLENGVLGRVAGDEFAIYLPDVKPQQQMCYQHRIRQIFSAPFVMQGEPLMLQVSIGIAPITEEDTTDTTLRNAGIAHSHAKFDCQRCCIYTPDMAESSKKKTRLLATLRHAIDNKKFEVHFQPIIELDNGQILGAEALLRLRDDEGQFISPLDFIPIAEGSGLISSIGRIMAEKSLETVVKAIKQQQLPAHFQLHINVSVIELASASYVDELSGLLKRAGFPASQLTVEVTESRLADNDPITLGNLSKIRALGVNIAIDDFGTGYSSLAYLHKLPFNSLKVDKAFVDRLTPDNAEQSVVAAITKLSSSFGFTLVAEGIETPLQAKLVHDLGCHHAQGYLYGRPTPLEQWPQLAAATNMKNTVDIK</sequence>
<dbReference type="CDD" id="cd01948">
    <property type="entry name" value="EAL"/>
    <property type="match status" value="1"/>
</dbReference>
<dbReference type="GO" id="GO:0007165">
    <property type="term" value="P:signal transduction"/>
    <property type="evidence" value="ECO:0007669"/>
    <property type="project" value="InterPro"/>
</dbReference>
<dbReference type="SUPFAM" id="SSF158472">
    <property type="entry name" value="HAMP domain-like"/>
    <property type="match status" value="1"/>
</dbReference>
<dbReference type="InterPro" id="IPR033479">
    <property type="entry name" value="dCache_1"/>
</dbReference>